<evidence type="ECO:0000313" key="2">
    <source>
        <dbReference type="Proteomes" id="UP000828941"/>
    </source>
</evidence>
<proteinExistence type="predicted"/>
<gene>
    <name evidence="1" type="ORF">L6164_018467</name>
</gene>
<organism evidence="1 2">
    <name type="scientific">Bauhinia variegata</name>
    <name type="common">Purple orchid tree</name>
    <name type="synonym">Phanera variegata</name>
    <dbReference type="NCBI Taxonomy" id="167791"/>
    <lineage>
        <taxon>Eukaryota</taxon>
        <taxon>Viridiplantae</taxon>
        <taxon>Streptophyta</taxon>
        <taxon>Embryophyta</taxon>
        <taxon>Tracheophyta</taxon>
        <taxon>Spermatophyta</taxon>
        <taxon>Magnoliopsida</taxon>
        <taxon>eudicotyledons</taxon>
        <taxon>Gunneridae</taxon>
        <taxon>Pentapetalae</taxon>
        <taxon>rosids</taxon>
        <taxon>fabids</taxon>
        <taxon>Fabales</taxon>
        <taxon>Fabaceae</taxon>
        <taxon>Cercidoideae</taxon>
        <taxon>Cercideae</taxon>
        <taxon>Bauhiniinae</taxon>
        <taxon>Bauhinia</taxon>
    </lineage>
</organism>
<protein>
    <submittedName>
        <fullName evidence="1">Uncharacterized protein</fullName>
    </submittedName>
</protein>
<sequence length="174" mass="19401">MEANVMPEDDEDLEEYVLLNLDGVSVHLDIPPNAKYVLTGLDALNPVLIIDDKLKRIGEYEETIGTSIVFKEEDAPMVYEETGPSEVNLFPGTRTIDPKEPPTKQVKPLCQLQKVPTSSSKNKMLESERSAPKSLFVSLFPCKHPHFLQFCGCCGGFDKFPSDVLFPITVSITR</sequence>
<evidence type="ECO:0000313" key="1">
    <source>
        <dbReference type="EMBL" id="KAI4333693.1"/>
    </source>
</evidence>
<comment type="caution">
    <text evidence="1">The sequence shown here is derived from an EMBL/GenBank/DDBJ whole genome shotgun (WGS) entry which is preliminary data.</text>
</comment>
<name>A0ACB9NCC3_BAUVA</name>
<keyword evidence="2" id="KW-1185">Reference proteome</keyword>
<dbReference type="Proteomes" id="UP000828941">
    <property type="component" value="Chromosome 7"/>
</dbReference>
<reference evidence="1 2" key="1">
    <citation type="journal article" date="2022" name="DNA Res.">
        <title>Chromosomal-level genome assembly of the orchid tree Bauhinia variegata (Leguminosae; Cercidoideae) supports the allotetraploid origin hypothesis of Bauhinia.</title>
        <authorList>
            <person name="Zhong Y."/>
            <person name="Chen Y."/>
            <person name="Zheng D."/>
            <person name="Pang J."/>
            <person name="Liu Y."/>
            <person name="Luo S."/>
            <person name="Meng S."/>
            <person name="Qian L."/>
            <person name="Wei D."/>
            <person name="Dai S."/>
            <person name="Zhou R."/>
        </authorList>
    </citation>
    <scope>NUCLEOTIDE SEQUENCE [LARGE SCALE GENOMIC DNA]</scope>
    <source>
        <strain evidence="1">BV-YZ2020</strain>
    </source>
</reference>
<dbReference type="EMBL" id="CM039432">
    <property type="protein sequence ID" value="KAI4333693.1"/>
    <property type="molecule type" value="Genomic_DNA"/>
</dbReference>
<accession>A0ACB9NCC3</accession>